<dbReference type="InterPro" id="IPR001173">
    <property type="entry name" value="Glyco_trans_2-like"/>
</dbReference>
<dbReference type="PANTHER" id="PTHR22916:SF3">
    <property type="entry name" value="UDP-GLCNAC:BETAGAL BETA-1,3-N-ACETYLGLUCOSAMINYLTRANSFERASE-LIKE PROTEIN 1"/>
    <property type="match status" value="1"/>
</dbReference>
<evidence type="ECO:0000259" key="1">
    <source>
        <dbReference type="Pfam" id="PF00535"/>
    </source>
</evidence>
<dbReference type="InterPro" id="IPR029044">
    <property type="entry name" value="Nucleotide-diphossugar_trans"/>
</dbReference>
<dbReference type="EMBL" id="WCSY01000039">
    <property type="protein sequence ID" value="KAB4305210.1"/>
    <property type="molecule type" value="Genomic_DNA"/>
</dbReference>
<keyword evidence="2" id="KW-0808">Transferase</keyword>
<dbReference type="PANTHER" id="PTHR22916">
    <property type="entry name" value="GLYCOSYLTRANSFERASE"/>
    <property type="match status" value="1"/>
</dbReference>
<organism evidence="2 3">
    <name type="scientific">Bacteroides thetaiotaomicron</name>
    <dbReference type="NCBI Taxonomy" id="818"/>
    <lineage>
        <taxon>Bacteria</taxon>
        <taxon>Pseudomonadati</taxon>
        <taxon>Bacteroidota</taxon>
        <taxon>Bacteroidia</taxon>
        <taxon>Bacteroidales</taxon>
        <taxon>Bacteroidaceae</taxon>
        <taxon>Bacteroides</taxon>
    </lineage>
</organism>
<gene>
    <name evidence="2" type="ORF">GAO51_26675</name>
</gene>
<evidence type="ECO:0000313" key="3">
    <source>
        <dbReference type="Proteomes" id="UP000440614"/>
    </source>
</evidence>
<name>A0A6I0PZ13_BACT4</name>
<dbReference type="CDD" id="cd00761">
    <property type="entry name" value="Glyco_tranf_GTA_type"/>
    <property type="match status" value="1"/>
</dbReference>
<reference evidence="2 3" key="1">
    <citation type="journal article" date="2019" name="Nat. Med.">
        <title>A library of human gut bacterial isolates paired with longitudinal multiomics data enables mechanistic microbiome research.</title>
        <authorList>
            <person name="Poyet M."/>
            <person name="Groussin M."/>
            <person name="Gibbons S.M."/>
            <person name="Avila-Pacheco J."/>
            <person name="Jiang X."/>
            <person name="Kearney S.M."/>
            <person name="Perrotta A.R."/>
            <person name="Berdy B."/>
            <person name="Zhao S."/>
            <person name="Lieberman T.D."/>
            <person name="Swanson P.K."/>
            <person name="Smith M."/>
            <person name="Roesemann S."/>
            <person name="Alexander J.E."/>
            <person name="Rich S.A."/>
            <person name="Livny J."/>
            <person name="Vlamakis H."/>
            <person name="Clish C."/>
            <person name="Bullock K."/>
            <person name="Deik A."/>
            <person name="Scott J."/>
            <person name="Pierce K.A."/>
            <person name="Xavier R.J."/>
            <person name="Alm E.J."/>
        </authorList>
    </citation>
    <scope>NUCLEOTIDE SEQUENCE [LARGE SCALE GENOMIC DNA]</scope>
    <source>
        <strain evidence="2 3">BIOML-A188</strain>
    </source>
</reference>
<dbReference type="GO" id="GO:0016758">
    <property type="term" value="F:hexosyltransferase activity"/>
    <property type="evidence" value="ECO:0007669"/>
    <property type="project" value="UniProtKB-ARBA"/>
</dbReference>
<proteinExistence type="predicted"/>
<dbReference type="AlphaFoldDB" id="A0A6I0PZ13"/>
<dbReference type="Pfam" id="PF00535">
    <property type="entry name" value="Glycos_transf_2"/>
    <property type="match status" value="1"/>
</dbReference>
<dbReference type="SUPFAM" id="SSF53448">
    <property type="entry name" value="Nucleotide-diphospho-sugar transferases"/>
    <property type="match status" value="1"/>
</dbReference>
<sequence>MPILSVIIPCYNNGNLLKEMIDCCIQQTFDDWELIIVDDQSTDNFTQKLVKDYVAKENRIKFLIRNRLPKGSVTCRNIGLYSSLGKYIIHFDADDLISNTCFENRVKFMEEHPDVEYASFPARAFWEKSKLPSYDDNGQIWGDHCKYGKDLLASFLRADYPFSTWNNIYRKASIEKIEWDEQVKIYTDFSFILPCIFAGLQHAFSELKELDYYYRMAYNSNNMCASFVSDEKCESTLYLFDKIILELHKHSLGKKYIKIFREFVLLHYERLIYENNKQHIDEFISFCDKHYKMHKRLKFMSFLSLMFKKNRKLQKGITYCFFSILFGYTRYIKIILSRV</sequence>
<evidence type="ECO:0000313" key="2">
    <source>
        <dbReference type="EMBL" id="KAB4305210.1"/>
    </source>
</evidence>
<dbReference type="Proteomes" id="UP000440614">
    <property type="component" value="Unassembled WGS sequence"/>
</dbReference>
<protein>
    <submittedName>
        <fullName evidence="2">Glycosyltransferase family 2 protein</fullName>
    </submittedName>
</protein>
<dbReference type="RefSeq" id="WP_259027961.1">
    <property type="nucleotide sequence ID" value="NZ_CAXSXH010000038.1"/>
</dbReference>
<feature type="domain" description="Glycosyltransferase 2-like" evidence="1">
    <location>
        <begin position="5"/>
        <end position="122"/>
    </location>
</feature>
<accession>A0A6I0PZ13</accession>
<dbReference type="Gene3D" id="3.90.550.10">
    <property type="entry name" value="Spore Coat Polysaccharide Biosynthesis Protein SpsA, Chain A"/>
    <property type="match status" value="1"/>
</dbReference>
<comment type="caution">
    <text evidence="2">The sequence shown here is derived from an EMBL/GenBank/DDBJ whole genome shotgun (WGS) entry which is preliminary data.</text>
</comment>